<dbReference type="PROSITE" id="PS50005">
    <property type="entry name" value="TPR"/>
    <property type="match status" value="2"/>
</dbReference>
<dbReference type="EMBL" id="AP018817">
    <property type="protein sequence ID" value="BBF71424.1"/>
    <property type="molecule type" value="Genomic_DNA"/>
</dbReference>
<keyword evidence="4" id="KW-1185">Reference proteome</keyword>
<keyword evidence="1" id="KW-0802">TPR repeat</keyword>
<sequence length="687" mass="75411">MKNLLGIASARLASRRAKKTQDVRDWLLAADAWGRVVRTVRRSSRIWLQYAHALRRSGQSVEAGDAYRRVLALKPGTAAAWTGLGIAFKAQGQRSAAIDAFVQALRIDPLSRSAREELLRYGARGAVPEAAHGRAAIADALAGLRLSLDQANIWRDEVEQAGIFPALDYDAFRKQSIIGPPPGEGAGLDCLSIRIDARGAAPARLRATLRSLIVQSRWNWRAEVLSSSDLRESPIGSMAHVEPRIHFIDAAWADESGYILHLEAGTVLNPHALAWFGWTAGETGCSLAYCDHDHMAQDWKYGASYSAPVLQPVYDPYWFDDALVCPAAFLTFGDVPGGGDRRTVLRSAAARGTVAHIPRILASNMGGSVSFVASAMPEGLGAAARSIAVVIPTRDNPALLERCVASLLAKADNPQQIEILIVSNRSAHAETHALLGQLAKRPLTRILNFDEPFNWSRANNVAAQETNAEILLFLNDDTEMLSSHWDSLLIATWENDDKVGAVGARLLYPSGGVQHAGIILGLDGDGPQHEARWQNADECGPHGRWLRLRTTSAVTGAFLAMPRQLFVQVGGFNELDFAIAYNDIDMCLRLRELGRVILYDPRLILTHYESVSRGANLTSQMLEWDQSELHTLYMGWGDACLRDPGYNPHFATGGYPFDGYRDPPLEEILRHVRHSASPEPWRVARRS</sequence>
<feature type="domain" description="Glycosyltransferase 2-like" evidence="2">
    <location>
        <begin position="389"/>
        <end position="513"/>
    </location>
</feature>
<dbReference type="InterPro" id="IPR019734">
    <property type="entry name" value="TPR_rpt"/>
</dbReference>
<evidence type="ECO:0000313" key="4">
    <source>
        <dbReference type="Proteomes" id="UP001059971"/>
    </source>
</evidence>
<name>A0ABN5WGJ5_9SPHN</name>
<dbReference type="Pfam" id="PF13428">
    <property type="entry name" value="TPR_14"/>
    <property type="match status" value="1"/>
</dbReference>
<evidence type="ECO:0000313" key="3">
    <source>
        <dbReference type="EMBL" id="BBF71424.1"/>
    </source>
</evidence>
<dbReference type="Gene3D" id="1.25.40.10">
    <property type="entry name" value="Tetratricopeptide repeat domain"/>
    <property type="match status" value="1"/>
</dbReference>
<dbReference type="InterPro" id="IPR011990">
    <property type="entry name" value="TPR-like_helical_dom_sf"/>
</dbReference>
<dbReference type="InterPro" id="IPR001173">
    <property type="entry name" value="Glyco_trans_2-like"/>
</dbReference>
<dbReference type="SUPFAM" id="SSF53448">
    <property type="entry name" value="Nucleotide-diphospho-sugar transferases"/>
    <property type="match status" value="1"/>
</dbReference>
<evidence type="ECO:0000256" key="1">
    <source>
        <dbReference type="PROSITE-ProRule" id="PRU00339"/>
    </source>
</evidence>
<dbReference type="SMART" id="SM00028">
    <property type="entry name" value="TPR"/>
    <property type="match status" value="2"/>
</dbReference>
<gene>
    <name evidence="3" type="ORF">SBA_ch1_36240</name>
</gene>
<evidence type="ECO:0000259" key="2">
    <source>
        <dbReference type="Pfam" id="PF00535"/>
    </source>
</evidence>
<dbReference type="InterPro" id="IPR029044">
    <property type="entry name" value="Nucleotide-diphossugar_trans"/>
</dbReference>
<dbReference type="SUPFAM" id="SSF48452">
    <property type="entry name" value="TPR-like"/>
    <property type="match status" value="1"/>
</dbReference>
<accession>A0ABN5WGJ5</accession>
<feature type="repeat" description="TPR" evidence="1">
    <location>
        <begin position="78"/>
        <end position="111"/>
    </location>
</feature>
<reference evidence="3" key="1">
    <citation type="submission" date="2018-07" db="EMBL/GenBank/DDBJ databases">
        <title>Complete genome sequence of Sphingomonas bisphenolicum strain AO1, a bisphenol A degradative bacterium isolated from Japanese farm field.</title>
        <authorList>
            <person name="Murakami M."/>
            <person name="Koh M."/>
            <person name="Koba S."/>
            <person name="Matsumura Y."/>
        </authorList>
    </citation>
    <scope>NUCLEOTIDE SEQUENCE</scope>
    <source>
        <strain evidence="3">AO1</strain>
    </source>
</reference>
<proteinExistence type="predicted"/>
<dbReference type="PANTHER" id="PTHR43179">
    <property type="entry name" value="RHAMNOSYLTRANSFERASE WBBL"/>
    <property type="match status" value="1"/>
</dbReference>
<dbReference type="Pfam" id="PF00535">
    <property type="entry name" value="Glycos_transf_2"/>
    <property type="match status" value="1"/>
</dbReference>
<feature type="repeat" description="TPR" evidence="1">
    <location>
        <begin position="44"/>
        <end position="77"/>
    </location>
</feature>
<dbReference type="Gene3D" id="3.90.550.10">
    <property type="entry name" value="Spore Coat Polysaccharide Biosynthesis Protein SpsA, Chain A"/>
    <property type="match status" value="1"/>
</dbReference>
<organism evidence="3 4">
    <name type="scientific">Sphingomonas bisphenolicum</name>
    <dbReference type="NCBI Taxonomy" id="296544"/>
    <lineage>
        <taxon>Bacteria</taxon>
        <taxon>Pseudomonadati</taxon>
        <taxon>Pseudomonadota</taxon>
        <taxon>Alphaproteobacteria</taxon>
        <taxon>Sphingomonadales</taxon>
        <taxon>Sphingomonadaceae</taxon>
        <taxon>Sphingomonas</taxon>
    </lineage>
</organism>
<dbReference type="PANTHER" id="PTHR43179:SF7">
    <property type="entry name" value="RHAMNOSYLTRANSFERASE WBBL"/>
    <property type="match status" value="1"/>
</dbReference>
<dbReference type="Proteomes" id="UP001059971">
    <property type="component" value="Chromosome 1"/>
</dbReference>
<protein>
    <recommendedName>
        <fullName evidence="2">Glycosyltransferase 2-like domain-containing protein</fullName>
    </recommendedName>
</protein>